<dbReference type="InterPro" id="IPR001377">
    <property type="entry name" value="Ribosomal_eS6"/>
</dbReference>
<dbReference type="Pfam" id="PF01092">
    <property type="entry name" value="Ribosomal_S6e"/>
    <property type="match status" value="1"/>
</dbReference>
<evidence type="ECO:0000256" key="5">
    <source>
        <dbReference type="SAM" id="MobiDB-lite"/>
    </source>
</evidence>
<dbReference type="GO" id="GO:0005840">
    <property type="term" value="C:ribosome"/>
    <property type="evidence" value="ECO:0007669"/>
    <property type="project" value="UniProtKB-KW"/>
</dbReference>
<feature type="compositionally biased region" description="Basic residues" evidence="5">
    <location>
        <begin position="225"/>
        <end position="236"/>
    </location>
</feature>
<feature type="region of interest" description="Disordered" evidence="5">
    <location>
        <begin position="222"/>
        <end position="245"/>
    </location>
</feature>
<comment type="similarity">
    <text evidence="1 4">Belongs to the eukaryotic ribosomal protein eS6 family.</text>
</comment>
<comment type="caution">
    <text evidence="6">The sequence shown here is derived from an EMBL/GenBank/DDBJ whole genome shotgun (WGS) entry which is preliminary data.</text>
</comment>
<evidence type="ECO:0000256" key="4">
    <source>
        <dbReference type="PIRNR" id="PIRNR002129"/>
    </source>
</evidence>
<dbReference type="Proteomes" id="UP001301350">
    <property type="component" value="Unassembled WGS sequence"/>
</dbReference>
<evidence type="ECO:0000313" key="6">
    <source>
        <dbReference type="EMBL" id="KAK4534027.1"/>
    </source>
</evidence>
<keyword evidence="3 4" id="KW-0687">Ribonucleoprotein</keyword>
<reference evidence="6 7" key="1">
    <citation type="submission" date="2022-07" db="EMBL/GenBank/DDBJ databases">
        <title>Genome-wide signatures of adaptation to extreme environments.</title>
        <authorList>
            <person name="Cho C.H."/>
            <person name="Yoon H.S."/>
        </authorList>
    </citation>
    <scope>NUCLEOTIDE SEQUENCE [LARGE SCALE GENOMIC DNA]</scope>
    <source>
        <strain evidence="6 7">DBV 063 E5</strain>
    </source>
</reference>
<proteinExistence type="inferred from homology"/>
<evidence type="ECO:0000256" key="2">
    <source>
        <dbReference type="ARBA" id="ARBA00022980"/>
    </source>
</evidence>
<evidence type="ECO:0000313" key="7">
    <source>
        <dbReference type="Proteomes" id="UP001301350"/>
    </source>
</evidence>
<dbReference type="GO" id="GO:1990904">
    <property type="term" value="C:ribonucleoprotein complex"/>
    <property type="evidence" value="ECO:0007669"/>
    <property type="project" value="UniProtKB-KW"/>
</dbReference>
<gene>
    <name evidence="6" type="ORF">CDCA_CDCA01G0052</name>
</gene>
<accession>A0AAV9INU9</accession>
<keyword evidence="7" id="KW-1185">Reference proteome</keyword>
<dbReference type="PIRSF" id="PIRSF002129">
    <property type="entry name" value="Ribosom_S6_euk"/>
    <property type="match status" value="1"/>
</dbReference>
<organism evidence="6 7">
    <name type="scientific">Cyanidium caldarium</name>
    <name type="common">Red alga</name>
    <dbReference type="NCBI Taxonomy" id="2771"/>
    <lineage>
        <taxon>Eukaryota</taxon>
        <taxon>Rhodophyta</taxon>
        <taxon>Bangiophyceae</taxon>
        <taxon>Cyanidiales</taxon>
        <taxon>Cyanidiaceae</taxon>
        <taxon>Cyanidium</taxon>
    </lineage>
</organism>
<sequence>MKINVANPATGCQKQYEVDDESRLRALYDKRLSQEIDGEALFGEEFRGTVLRINGAQDKEGFPARLGVLTPNRVRLLMHKGDVGCRGYGMRDGERKRRSVRGCIISGEMSVVNLVIVRQGDNDIPGLTDKMIPRRLGPKRASRIRKLFNLSKEDDVRKYVIRRKVVTKSGKTYEKAPKIQRLVTALTLQRKRRRRAAKRDRAMRSKAEAAEYEKLLAQRQAEARRIRKESRSRRSTKRESMAGGT</sequence>
<dbReference type="Gene3D" id="1.20.5.2650">
    <property type="match status" value="1"/>
</dbReference>
<dbReference type="GO" id="GO:0006412">
    <property type="term" value="P:translation"/>
    <property type="evidence" value="ECO:0007669"/>
    <property type="project" value="InterPro"/>
</dbReference>
<keyword evidence="2 4" id="KW-0689">Ribosomal protein</keyword>
<protein>
    <recommendedName>
        <fullName evidence="4">40S ribosomal protein S6</fullName>
    </recommendedName>
</protein>
<dbReference type="SMART" id="SM01405">
    <property type="entry name" value="Ribosomal_S6e"/>
    <property type="match status" value="1"/>
</dbReference>
<dbReference type="InterPro" id="IPR014401">
    <property type="entry name" value="Ribosomal_eS6-like"/>
</dbReference>
<evidence type="ECO:0000256" key="1">
    <source>
        <dbReference type="ARBA" id="ARBA00009312"/>
    </source>
</evidence>
<dbReference type="GO" id="GO:0003735">
    <property type="term" value="F:structural constituent of ribosome"/>
    <property type="evidence" value="ECO:0007669"/>
    <property type="project" value="InterPro"/>
</dbReference>
<dbReference type="PANTHER" id="PTHR11502">
    <property type="entry name" value="40S RIBOSOMAL PROTEIN S6"/>
    <property type="match status" value="1"/>
</dbReference>
<dbReference type="EMBL" id="JANCYW010000001">
    <property type="protein sequence ID" value="KAK4534027.1"/>
    <property type="molecule type" value="Genomic_DNA"/>
</dbReference>
<evidence type="ECO:0000256" key="3">
    <source>
        <dbReference type="ARBA" id="ARBA00023274"/>
    </source>
</evidence>
<dbReference type="AlphaFoldDB" id="A0AAV9INU9"/>
<name>A0AAV9INU9_CYACA</name>